<evidence type="ECO:0000256" key="5">
    <source>
        <dbReference type="SAM" id="MobiDB-lite"/>
    </source>
</evidence>
<dbReference type="Proteomes" id="UP001597196">
    <property type="component" value="Unassembled WGS sequence"/>
</dbReference>
<sequence length="484" mass="49298">MDNQNNDQEKKFDPITGAPLSQSRQALNAAAPQPKKRRSGLKSTALVAVVAALIGGGVGGGAAYYGFTKTAQGQDLGVTSTTQKAGTTQVSNVSVNESSASQTAFAKVEKAVVSVVNMQKAQSTSSGLDSFGDIFGNGWGSSSDGSGSSDSYGSGSSDDSDSNSSSSDSGSLEEYGEGSGVIYEKKDGKAYIVTNYHVVEGSDALEVIMSDGSKVTAKLVGTDEDTDLAVLSIDGSKVTTVASFGDSSKIAAGQTVLAIGSPLGSQYATSVTQGIISATSRTVDTTDETTGQTTGQATVIQTDAAINSGNSGGPLINLSGQVIGINSMKLSGTSNSNATIEGMGFAIPSNEVVSIINQLVANGKVVRPALGVTVRDLSSVTSDQQESLLKLPSSITAGVVVAGFTDTSIAKKAGLQQYDVITAIDGTAVSSVAELHTALYKHSVGDTVKITYYHQSTKKTISLKLTQTTEQLSTSSTDSQSSSN</sequence>
<feature type="region of interest" description="Disordered" evidence="5">
    <location>
        <begin position="142"/>
        <end position="176"/>
    </location>
</feature>
<keyword evidence="3 8" id="KW-0378">Hydrolase</keyword>
<dbReference type="RefSeq" id="WP_125696313.1">
    <property type="nucleotide sequence ID" value="NZ_BOLQ01000025.1"/>
</dbReference>
<dbReference type="GO" id="GO:0006508">
    <property type="term" value="P:proteolysis"/>
    <property type="evidence" value="ECO:0007669"/>
    <property type="project" value="UniProtKB-KW"/>
</dbReference>
<dbReference type="PANTHER" id="PTHR43343:SF3">
    <property type="entry name" value="PROTEASE DO-LIKE 8, CHLOROPLASTIC"/>
    <property type="match status" value="1"/>
</dbReference>
<comment type="caution">
    <text evidence="8">The sequence shown here is derived from an EMBL/GenBank/DDBJ whole genome shotgun (WGS) entry which is preliminary data.</text>
</comment>
<dbReference type="SUPFAM" id="SSF50494">
    <property type="entry name" value="Trypsin-like serine proteases"/>
    <property type="match status" value="1"/>
</dbReference>
<dbReference type="InterPro" id="IPR001940">
    <property type="entry name" value="Peptidase_S1C"/>
</dbReference>
<feature type="compositionally biased region" description="Low complexity" evidence="5">
    <location>
        <begin position="142"/>
        <end position="173"/>
    </location>
</feature>
<dbReference type="EC" id="3.4.21.-" evidence="8"/>
<dbReference type="Gene3D" id="2.30.42.10">
    <property type="match status" value="1"/>
</dbReference>
<dbReference type="EMBL" id="JBHTOC010000006">
    <property type="protein sequence ID" value="MFD1429656.1"/>
    <property type="molecule type" value="Genomic_DNA"/>
</dbReference>
<name>A0ABW4CIB4_9LACO</name>
<accession>A0ABW4CIB4</accession>
<dbReference type="Pfam" id="PF13365">
    <property type="entry name" value="Trypsin_2"/>
    <property type="match status" value="1"/>
</dbReference>
<dbReference type="PANTHER" id="PTHR43343">
    <property type="entry name" value="PEPTIDASE S12"/>
    <property type="match status" value="1"/>
</dbReference>
<evidence type="ECO:0000259" key="7">
    <source>
        <dbReference type="SMART" id="SM00228"/>
    </source>
</evidence>
<feature type="transmembrane region" description="Helical" evidence="6">
    <location>
        <begin position="45"/>
        <end position="67"/>
    </location>
</feature>
<keyword evidence="6" id="KW-0812">Transmembrane</keyword>
<dbReference type="PRINTS" id="PR00834">
    <property type="entry name" value="PROTEASES2C"/>
</dbReference>
<dbReference type="Pfam" id="PF13180">
    <property type="entry name" value="PDZ_2"/>
    <property type="match status" value="1"/>
</dbReference>
<evidence type="ECO:0000256" key="2">
    <source>
        <dbReference type="ARBA" id="ARBA00022670"/>
    </source>
</evidence>
<protein>
    <submittedName>
        <fullName evidence="8">S1C family serine protease</fullName>
        <ecNumber evidence="8">3.4.21.-</ecNumber>
    </submittedName>
</protein>
<gene>
    <name evidence="8" type="ORF">ACFQ4P_05270</name>
</gene>
<dbReference type="InterPro" id="IPR001478">
    <property type="entry name" value="PDZ"/>
</dbReference>
<evidence type="ECO:0000313" key="8">
    <source>
        <dbReference type="EMBL" id="MFD1429656.1"/>
    </source>
</evidence>
<keyword evidence="9" id="KW-1185">Reference proteome</keyword>
<dbReference type="GO" id="GO:0008233">
    <property type="term" value="F:peptidase activity"/>
    <property type="evidence" value="ECO:0007669"/>
    <property type="project" value="UniProtKB-KW"/>
</dbReference>
<feature type="domain" description="PDZ" evidence="7">
    <location>
        <begin position="368"/>
        <end position="456"/>
    </location>
</feature>
<evidence type="ECO:0000256" key="1">
    <source>
        <dbReference type="ARBA" id="ARBA00010541"/>
    </source>
</evidence>
<dbReference type="SUPFAM" id="SSF50156">
    <property type="entry name" value="PDZ domain-like"/>
    <property type="match status" value="1"/>
</dbReference>
<reference evidence="9" key="1">
    <citation type="journal article" date="2019" name="Int. J. Syst. Evol. Microbiol.">
        <title>The Global Catalogue of Microorganisms (GCM) 10K type strain sequencing project: providing services to taxonomists for standard genome sequencing and annotation.</title>
        <authorList>
            <consortium name="The Broad Institute Genomics Platform"/>
            <consortium name="The Broad Institute Genome Sequencing Center for Infectious Disease"/>
            <person name="Wu L."/>
            <person name="Ma J."/>
        </authorList>
    </citation>
    <scope>NUCLEOTIDE SEQUENCE [LARGE SCALE GENOMIC DNA]</scope>
    <source>
        <strain evidence="9">CCM 8980</strain>
    </source>
</reference>
<dbReference type="InterPro" id="IPR051201">
    <property type="entry name" value="Chloro_Bact_Ser_Proteases"/>
</dbReference>
<feature type="region of interest" description="Disordered" evidence="5">
    <location>
        <begin position="1"/>
        <end position="40"/>
    </location>
</feature>
<dbReference type="Gene3D" id="2.40.10.10">
    <property type="entry name" value="Trypsin-like serine proteases"/>
    <property type="match status" value="2"/>
</dbReference>
<evidence type="ECO:0000256" key="6">
    <source>
        <dbReference type="SAM" id="Phobius"/>
    </source>
</evidence>
<organism evidence="8 9">
    <name type="scientific">Lacticaseibacillus mingshuiensis</name>
    <dbReference type="NCBI Taxonomy" id="2799574"/>
    <lineage>
        <taxon>Bacteria</taxon>
        <taxon>Bacillati</taxon>
        <taxon>Bacillota</taxon>
        <taxon>Bacilli</taxon>
        <taxon>Lactobacillales</taxon>
        <taxon>Lactobacillaceae</taxon>
        <taxon>Lacticaseibacillus</taxon>
    </lineage>
</organism>
<evidence type="ECO:0000256" key="3">
    <source>
        <dbReference type="ARBA" id="ARBA00022801"/>
    </source>
</evidence>
<comment type="similarity">
    <text evidence="1">Belongs to the peptidase S1C family.</text>
</comment>
<dbReference type="InterPro" id="IPR009003">
    <property type="entry name" value="Peptidase_S1_PA"/>
</dbReference>
<keyword evidence="2 8" id="KW-0645">Protease</keyword>
<evidence type="ECO:0000313" key="9">
    <source>
        <dbReference type="Proteomes" id="UP001597196"/>
    </source>
</evidence>
<evidence type="ECO:0000256" key="4">
    <source>
        <dbReference type="ARBA" id="ARBA00022825"/>
    </source>
</evidence>
<proteinExistence type="inferred from homology"/>
<dbReference type="CDD" id="cd06781">
    <property type="entry name" value="cpPDZ_BsHtra-like"/>
    <property type="match status" value="1"/>
</dbReference>
<dbReference type="SMART" id="SM00228">
    <property type="entry name" value="PDZ"/>
    <property type="match status" value="1"/>
</dbReference>
<keyword evidence="4" id="KW-0720">Serine protease</keyword>
<dbReference type="InterPro" id="IPR043504">
    <property type="entry name" value="Peptidase_S1_PA_chymotrypsin"/>
</dbReference>
<keyword evidence="6" id="KW-0472">Membrane</keyword>
<dbReference type="InterPro" id="IPR036034">
    <property type="entry name" value="PDZ_sf"/>
</dbReference>
<keyword evidence="6" id="KW-1133">Transmembrane helix</keyword>